<gene>
    <name evidence="1" type="ORF">LCGC14_0629460</name>
</gene>
<evidence type="ECO:0000313" key="1">
    <source>
        <dbReference type="EMBL" id="KKN50776.1"/>
    </source>
</evidence>
<accession>A0A0F9TNY8</accession>
<proteinExistence type="predicted"/>
<sequence>MNDYFKPSYLRWFYKPSTFWKNVCSTFLWVRHCWQRAFRGYADCDCWSIASYLTEIMPPMLKQFKTDLHGCPGWGEAATQEKWDYLIDRMIEGFEAAKRVEKDEYYMGTNADILTRKPSSEEVKSWIELSEADLKIFEDNMKPFVKWFFHLWD</sequence>
<reference evidence="1" key="1">
    <citation type="journal article" date="2015" name="Nature">
        <title>Complex archaea that bridge the gap between prokaryotes and eukaryotes.</title>
        <authorList>
            <person name="Spang A."/>
            <person name="Saw J.H."/>
            <person name="Jorgensen S.L."/>
            <person name="Zaremba-Niedzwiedzka K."/>
            <person name="Martijn J."/>
            <person name="Lind A.E."/>
            <person name="van Eijk R."/>
            <person name="Schleper C."/>
            <person name="Guy L."/>
            <person name="Ettema T.J."/>
        </authorList>
    </citation>
    <scope>NUCLEOTIDE SEQUENCE</scope>
</reference>
<name>A0A0F9TNY8_9ZZZZ</name>
<protein>
    <submittedName>
        <fullName evidence="1">Uncharacterized protein</fullName>
    </submittedName>
</protein>
<comment type="caution">
    <text evidence="1">The sequence shown here is derived from an EMBL/GenBank/DDBJ whole genome shotgun (WGS) entry which is preliminary data.</text>
</comment>
<dbReference type="AlphaFoldDB" id="A0A0F9TNY8"/>
<organism evidence="1">
    <name type="scientific">marine sediment metagenome</name>
    <dbReference type="NCBI Taxonomy" id="412755"/>
    <lineage>
        <taxon>unclassified sequences</taxon>
        <taxon>metagenomes</taxon>
        <taxon>ecological metagenomes</taxon>
    </lineage>
</organism>
<dbReference type="EMBL" id="LAZR01001096">
    <property type="protein sequence ID" value="KKN50776.1"/>
    <property type="molecule type" value="Genomic_DNA"/>
</dbReference>